<accession>A0AB39YEL0</accession>
<proteinExistence type="predicted"/>
<name>A0AB39YEL0_9ACTN</name>
<protein>
    <submittedName>
        <fullName evidence="1">Uncharacterized protein</fullName>
    </submittedName>
</protein>
<dbReference type="EMBL" id="CP165727">
    <property type="protein sequence ID" value="XDV68659.1"/>
    <property type="molecule type" value="Genomic_DNA"/>
</dbReference>
<evidence type="ECO:0000313" key="1">
    <source>
        <dbReference type="EMBL" id="XDV68659.1"/>
    </source>
</evidence>
<reference evidence="1" key="1">
    <citation type="submission" date="2024-08" db="EMBL/GenBank/DDBJ databases">
        <authorList>
            <person name="Yu S.T."/>
        </authorList>
    </citation>
    <scope>NUCLEOTIDE SEQUENCE</scope>
    <source>
        <strain evidence="1">R33</strain>
    </source>
</reference>
<gene>
    <name evidence="1" type="ORF">AB5J51_40205</name>
</gene>
<sequence length="65" mass="7387">MACLVSARLVYVVGRGKLQLNPVFTAYPTAQDRHAALAALAPEDRLDASHFEDEYERRLAFYMEE</sequence>
<dbReference type="AlphaFoldDB" id="A0AB39YEL0"/>
<organism evidence="1">
    <name type="scientific">Streptomyces sp. R33</name>
    <dbReference type="NCBI Taxonomy" id="3238629"/>
    <lineage>
        <taxon>Bacteria</taxon>
        <taxon>Bacillati</taxon>
        <taxon>Actinomycetota</taxon>
        <taxon>Actinomycetes</taxon>
        <taxon>Kitasatosporales</taxon>
        <taxon>Streptomycetaceae</taxon>
        <taxon>Streptomyces</taxon>
    </lineage>
</organism>
<dbReference type="RefSeq" id="WP_369780151.1">
    <property type="nucleotide sequence ID" value="NZ_CP165727.1"/>
</dbReference>